<dbReference type="AlphaFoldDB" id="A0A084J7F5"/>
<keyword evidence="4" id="KW-1185">Reference proteome</keyword>
<evidence type="ECO:0000313" key="4">
    <source>
        <dbReference type="Proteomes" id="UP000028542"/>
    </source>
</evidence>
<dbReference type="InterPro" id="IPR010982">
    <property type="entry name" value="Lambda_DNA-bd_dom_sf"/>
</dbReference>
<dbReference type="RefSeq" id="WP_035135651.1">
    <property type="nucleotide sequence ID" value="NZ_JPMD01000054.1"/>
</dbReference>
<dbReference type="GO" id="GO:0003677">
    <property type="term" value="F:DNA binding"/>
    <property type="evidence" value="ECO:0007669"/>
    <property type="project" value="UniProtKB-KW"/>
</dbReference>
<dbReference type="Proteomes" id="UP000028542">
    <property type="component" value="Unassembled WGS sequence"/>
</dbReference>
<keyword evidence="1" id="KW-0238">DNA-binding</keyword>
<organism evidence="3 4">
    <name type="scientific">Clostridium sulfidigenes</name>
    <dbReference type="NCBI Taxonomy" id="318464"/>
    <lineage>
        <taxon>Bacteria</taxon>
        <taxon>Bacillati</taxon>
        <taxon>Bacillota</taxon>
        <taxon>Clostridia</taxon>
        <taxon>Eubacteriales</taxon>
        <taxon>Clostridiaceae</taxon>
        <taxon>Clostridium</taxon>
    </lineage>
</organism>
<evidence type="ECO:0000256" key="1">
    <source>
        <dbReference type="ARBA" id="ARBA00023125"/>
    </source>
</evidence>
<comment type="caution">
    <text evidence="3">The sequence shown here is derived from an EMBL/GenBank/DDBJ whole genome shotgun (WGS) entry which is preliminary data.</text>
</comment>
<sequence>MQLILKQIRERENKTQKQLSEDSGISVSYIQKLETGDKKRPSYEIVLKLAAALNSSVEELFLSSED</sequence>
<evidence type="ECO:0000313" key="3">
    <source>
        <dbReference type="EMBL" id="KEZ84889.1"/>
    </source>
</evidence>
<evidence type="ECO:0000259" key="2">
    <source>
        <dbReference type="PROSITE" id="PS50943"/>
    </source>
</evidence>
<reference evidence="3 4" key="1">
    <citation type="submission" date="2014-07" db="EMBL/GenBank/DDBJ databases">
        <title>Draft genome of Clostridium sulfidigenes 113A isolated from sediments associated with methane hydrate from Krishna Godavari basin.</title>
        <authorList>
            <person name="Honkalas V.S."/>
            <person name="Dabir A.P."/>
            <person name="Arora P."/>
            <person name="Dhakephalkar P.K."/>
        </authorList>
    </citation>
    <scope>NUCLEOTIDE SEQUENCE [LARGE SCALE GENOMIC DNA]</scope>
    <source>
        <strain evidence="3 4">113A</strain>
    </source>
</reference>
<dbReference type="SUPFAM" id="SSF47413">
    <property type="entry name" value="lambda repressor-like DNA-binding domains"/>
    <property type="match status" value="1"/>
</dbReference>
<dbReference type="EMBL" id="JPMD01000054">
    <property type="protein sequence ID" value="KEZ84889.1"/>
    <property type="molecule type" value="Genomic_DNA"/>
</dbReference>
<dbReference type="InterPro" id="IPR001387">
    <property type="entry name" value="Cro/C1-type_HTH"/>
</dbReference>
<dbReference type="GO" id="GO:0005829">
    <property type="term" value="C:cytosol"/>
    <property type="evidence" value="ECO:0007669"/>
    <property type="project" value="TreeGrafter"/>
</dbReference>
<protein>
    <recommendedName>
        <fullName evidence="2">HTH cro/C1-type domain-containing protein</fullName>
    </recommendedName>
</protein>
<dbReference type="SMART" id="SM00530">
    <property type="entry name" value="HTH_XRE"/>
    <property type="match status" value="1"/>
</dbReference>
<dbReference type="STRING" id="318464.IO99_17975"/>
<dbReference type="InterPro" id="IPR050807">
    <property type="entry name" value="TransReg_Diox_bact_type"/>
</dbReference>
<proteinExistence type="predicted"/>
<accession>A0A084J7F5</accession>
<feature type="domain" description="HTH cro/C1-type" evidence="2">
    <location>
        <begin position="5"/>
        <end position="60"/>
    </location>
</feature>
<dbReference type="PROSITE" id="PS50943">
    <property type="entry name" value="HTH_CROC1"/>
    <property type="match status" value="1"/>
</dbReference>
<dbReference type="CDD" id="cd00093">
    <property type="entry name" value="HTH_XRE"/>
    <property type="match status" value="1"/>
</dbReference>
<dbReference type="Gene3D" id="1.10.260.40">
    <property type="entry name" value="lambda repressor-like DNA-binding domains"/>
    <property type="match status" value="1"/>
</dbReference>
<dbReference type="PANTHER" id="PTHR46797">
    <property type="entry name" value="HTH-TYPE TRANSCRIPTIONAL REGULATOR"/>
    <property type="match status" value="1"/>
</dbReference>
<dbReference type="PANTHER" id="PTHR46797:SF1">
    <property type="entry name" value="METHYLPHOSPHONATE SYNTHASE"/>
    <property type="match status" value="1"/>
</dbReference>
<dbReference type="GO" id="GO:0003700">
    <property type="term" value="F:DNA-binding transcription factor activity"/>
    <property type="evidence" value="ECO:0007669"/>
    <property type="project" value="TreeGrafter"/>
</dbReference>
<gene>
    <name evidence="3" type="ORF">IO99_17975</name>
</gene>
<dbReference type="Pfam" id="PF01381">
    <property type="entry name" value="HTH_3"/>
    <property type="match status" value="1"/>
</dbReference>
<name>A0A084J7F5_9CLOT</name>